<sequence length="174" mass="19845">MSAFQSVRDYLRFILMYFALIVAMSDEAISSSTVRVWIIDDDIQFCRDLVALWRERAPRDQTEFHLYPTAAEALHAFRDHQHNATPHAILIDGYLARDDGDLRYGANVVRRILKGDITPFPILIGFSADTYANDDMVAAGAIKAFQKIKYTELIVYLQSQLPPHPLRGQKQCLT</sequence>
<dbReference type="Proteomes" id="UP000287394">
    <property type="component" value="Chromosome"/>
</dbReference>
<accession>A0A402CWC4</accession>
<protein>
    <submittedName>
        <fullName evidence="1">Uncharacterized protein</fullName>
    </submittedName>
</protein>
<dbReference type="AlphaFoldDB" id="A0A402CWC4"/>
<dbReference type="InterPro" id="IPR011006">
    <property type="entry name" value="CheY-like_superfamily"/>
</dbReference>
<dbReference type="SUPFAM" id="SSF52172">
    <property type="entry name" value="CheY-like"/>
    <property type="match status" value="1"/>
</dbReference>
<proteinExistence type="predicted"/>
<evidence type="ECO:0000313" key="1">
    <source>
        <dbReference type="EMBL" id="BDI34112.1"/>
    </source>
</evidence>
<gene>
    <name evidence="1" type="ORF">CCAX7_61630</name>
</gene>
<dbReference type="KEGG" id="ccot:CCAX7_61630"/>
<evidence type="ECO:0000313" key="2">
    <source>
        <dbReference type="Proteomes" id="UP000287394"/>
    </source>
</evidence>
<organism evidence="1 2">
    <name type="scientific">Capsulimonas corticalis</name>
    <dbReference type="NCBI Taxonomy" id="2219043"/>
    <lineage>
        <taxon>Bacteria</taxon>
        <taxon>Bacillati</taxon>
        <taxon>Armatimonadota</taxon>
        <taxon>Armatimonadia</taxon>
        <taxon>Capsulimonadales</taxon>
        <taxon>Capsulimonadaceae</taxon>
        <taxon>Capsulimonas</taxon>
    </lineage>
</organism>
<dbReference type="EMBL" id="AP025739">
    <property type="protein sequence ID" value="BDI34112.1"/>
    <property type="molecule type" value="Genomic_DNA"/>
</dbReference>
<dbReference type="RefSeq" id="WP_119321657.1">
    <property type="nucleotide sequence ID" value="NZ_AP025739.1"/>
</dbReference>
<reference evidence="1 2" key="1">
    <citation type="journal article" date="2019" name="Int. J. Syst. Evol. Microbiol.">
        <title>Capsulimonas corticalis gen. nov., sp. nov., an aerobic capsulated bacterium, of a novel bacterial order, Capsulimonadales ord. nov., of the class Armatimonadia of the phylum Armatimonadetes.</title>
        <authorList>
            <person name="Li J."/>
            <person name="Kudo C."/>
            <person name="Tonouchi A."/>
        </authorList>
    </citation>
    <scope>NUCLEOTIDE SEQUENCE [LARGE SCALE GENOMIC DNA]</scope>
    <source>
        <strain evidence="1 2">AX-7</strain>
    </source>
</reference>
<dbReference type="Gene3D" id="3.40.50.2300">
    <property type="match status" value="1"/>
</dbReference>
<name>A0A402CWC4_9BACT</name>
<keyword evidence="2" id="KW-1185">Reference proteome</keyword>